<organism evidence="10 11">
    <name type="scientific">Penicillium angulare</name>
    <dbReference type="NCBI Taxonomy" id="116970"/>
    <lineage>
        <taxon>Eukaryota</taxon>
        <taxon>Fungi</taxon>
        <taxon>Dikarya</taxon>
        <taxon>Ascomycota</taxon>
        <taxon>Pezizomycotina</taxon>
        <taxon>Eurotiomycetes</taxon>
        <taxon>Eurotiomycetidae</taxon>
        <taxon>Eurotiales</taxon>
        <taxon>Aspergillaceae</taxon>
        <taxon>Penicillium</taxon>
    </lineage>
</organism>
<sequence>MKLKVFSTIILSLTKACYAWPHDLHAWHPALPTDSRSPCPGLNVLANHGWLPRSGKNIDISMFRSAIKGAYNYAPTALDFAFNQALDFNLTTTGNISTINLADLARHDEIEFDGSLSRNDIYFGDNLHFDPVVWGTVAKHLKLYETLGEEKNNYVTVEMAAKARAARVAEAKRVNPSFNASANEMSGSPGTTGLYLLTMWDDNFGAAPKAWVRAFFGMESF</sequence>
<protein>
    <submittedName>
        <fullName evidence="10">Chloroperoxidase</fullName>
    </submittedName>
</protein>
<dbReference type="InterPro" id="IPR000028">
    <property type="entry name" value="Chloroperoxidase"/>
</dbReference>
<dbReference type="PANTHER" id="PTHR33577">
    <property type="entry name" value="STERIGMATOCYSTIN BIOSYNTHESIS PEROXIDASE STCC-RELATED"/>
    <property type="match status" value="1"/>
</dbReference>
<dbReference type="Gene3D" id="1.10.489.10">
    <property type="entry name" value="Chloroperoxidase-like"/>
    <property type="match status" value="1"/>
</dbReference>
<dbReference type="OrthoDB" id="407298at2759"/>
<keyword evidence="2" id="KW-0575">Peroxidase</keyword>
<dbReference type="EMBL" id="JAPQKH010000007">
    <property type="protein sequence ID" value="KAJ5087366.1"/>
    <property type="molecule type" value="Genomic_DNA"/>
</dbReference>
<keyword evidence="6" id="KW-0408">Iron</keyword>
<evidence type="ECO:0000256" key="7">
    <source>
        <dbReference type="ARBA" id="ARBA00025795"/>
    </source>
</evidence>
<dbReference type="InterPro" id="IPR036851">
    <property type="entry name" value="Chloroperoxidase-like_sf"/>
</dbReference>
<evidence type="ECO:0000259" key="9">
    <source>
        <dbReference type="PROSITE" id="PS51405"/>
    </source>
</evidence>
<evidence type="ECO:0000256" key="4">
    <source>
        <dbReference type="ARBA" id="ARBA00022723"/>
    </source>
</evidence>
<evidence type="ECO:0000256" key="2">
    <source>
        <dbReference type="ARBA" id="ARBA00022559"/>
    </source>
</evidence>
<reference evidence="10" key="1">
    <citation type="submission" date="2022-11" db="EMBL/GenBank/DDBJ databases">
        <authorList>
            <person name="Petersen C."/>
        </authorList>
    </citation>
    <scope>NUCLEOTIDE SEQUENCE</scope>
    <source>
        <strain evidence="10">IBT 30069</strain>
    </source>
</reference>
<evidence type="ECO:0000256" key="5">
    <source>
        <dbReference type="ARBA" id="ARBA00023002"/>
    </source>
</evidence>
<evidence type="ECO:0000256" key="1">
    <source>
        <dbReference type="ARBA" id="ARBA00001970"/>
    </source>
</evidence>
<feature type="signal peptide" evidence="8">
    <location>
        <begin position="1"/>
        <end position="19"/>
    </location>
</feature>
<name>A0A9W9ESY9_9EURO</name>
<comment type="similarity">
    <text evidence="7">Belongs to the chloroperoxidase family.</text>
</comment>
<proteinExistence type="inferred from homology"/>
<accession>A0A9W9ESY9</accession>
<keyword evidence="8" id="KW-0732">Signal</keyword>
<dbReference type="PROSITE" id="PS51405">
    <property type="entry name" value="HEME_HALOPEROXIDASE"/>
    <property type="match status" value="1"/>
</dbReference>
<evidence type="ECO:0000256" key="6">
    <source>
        <dbReference type="ARBA" id="ARBA00023004"/>
    </source>
</evidence>
<keyword evidence="3" id="KW-0349">Heme</keyword>
<reference evidence="10" key="2">
    <citation type="journal article" date="2023" name="IMA Fungus">
        <title>Comparative genomic study of the Penicillium genus elucidates a diverse pangenome and 15 lateral gene transfer events.</title>
        <authorList>
            <person name="Petersen C."/>
            <person name="Sorensen T."/>
            <person name="Nielsen M.R."/>
            <person name="Sondergaard T.E."/>
            <person name="Sorensen J.L."/>
            <person name="Fitzpatrick D.A."/>
            <person name="Frisvad J.C."/>
            <person name="Nielsen K.L."/>
        </authorList>
    </citation>
    <scope>NUCLEOTIDE SEQUENCE</scope>
    <source>
        <strain evidence="10">IBT 30069</strain>
    </source>
</reference>
<keyword evidence="11" id="KW-1185">Reference proteome</keyword>
<gene>
    <name evidence="10" type="ORF">N7456_010982</name>
</gene>
<feature type="domain" description="Heme haloperoxidase family profile" evidence="9">
    <location>
        <begin position="23"/>
        <end position="221"/>
    </location>
</feature>
<dbReference type="Proteomes" id="UP001149165">
    <property type="component" value="Unassembled WGS sequence"/>
</dbReference>
<dbReference type="SUPFAM" id="SSF47571">
    <property type="entry name" value="Cloroperoxidase"/>
    <property type="match status" value="1"/>
</dbReference>
<dbReference type="AlphaFoldDB" id="A0A9W9ESY9"/>
<evidence type="ECO:0000313" key="11">
    <source>
        <dbReference type="Proteomes" id="UP001149165"/>
    </source>
</evidence>
<evidence type="ECO:0000256" key="8">
    <source>
        <dbReference type="SAM" id="SignalP"/>
    </source>
</evidence>
<comment type="cofactor">
    <cofactor evidence="1">
        <name>heme b</name>
        <dbReference type="ChEBI" id="CHEBI:60344"/>
    </cofactor>
</comment>
<evidence type="ECO:0000256" key="3">
    <source>
        <dbReference type="ARBA" id="ARBA00022617"/>
    </source>
</evidence>
<keyword evidence="5" id="KW-0560">Oxidoreductase</keyword>
<evidence type="ECO:0000313" key="10">
    <source>
        <dbReference type="EMBL" id="KAJ5087366.1"/>
    </source>
</evidence>
<dbReference type="GO" id="GO:0004601">
    <property type="term" value="F:peroxidase activity"/>
    <property type="evidence" value="ECO:0007669"/>
    <property type="project" value="UniProtKB-KW"/>
</dbReference>
<dbReference type="PANTHER" id="PTHR33577:SF19">
    <property type="entry name" value="HEME HALOPEROXIDASE FAMILY PROFILE DOMAIN-CONTAINING PROTEIN-RELATED"/>
    <property type="match status" value="1"/>
</dbReference>
<keyword evidence="4" id="KW-0479">Metal-binding</keyword>
<comment type="caution">
    <text evidence="10">The sequence shown here is derived from an EMBL/GenBank/DDBJ whole genome shotgun (WGS) entry which is preliminary data.</text>
</comment>
<dbReference type="GO" id="GO:0046872">
    <property type="term" value="F:metal ion binding"/>
    <property type="evidence" value="ECO:0007669"/>
    <property type="project" value="UniProtKB-KW"/>
</dbReference>
<dbReference type="Pfam" id="PF01328">
    <property type="entry name" value="Peroxidase_2"/>
    <property type="match status" value="1"/>
</dbReference>
<feature type="chain" id="PRO_5040783507" evidence="8">
    <location>
        <begin position="20"/>
        <end position="221"/>
    </location>
</feature>